<sequence>MATICAGVQGNHQPTTCPICNITDEKASKPKTKNRNLIFNAVGILIAVLATYMIISTDSKLYIVFWIFYSVLRRLMVKTNAMKSTCGGGKAACGATCTCGPTCACGDGKPSGDKPCCQGK</sequence>
<proteinExistence type="predicted"/>
<keyword evidence="3" id="KW-1185">Reference proteome</keyword>
<feature type="transmembrane region" description="Helical" evidence="1">
    <location>
        <begin position="61"/>
        <end position="77"/>
    </location>
</feature>
<evidence type="ECO:0000313" key="2">
    <source>
        <dbReference type="EMBL" id="VVD02311.1"/>
    </source>
</evidence>
<organism evidence="2 3">
    <name type="scientific">Leptidea sinapis</name>
    <dbReference type="NCBI Taxonomy" id="189913"/>
    <lineage>
        <taxon>Eukaryota</taxon>
        <taxon>Metazoa</taxon>
        <taxon>Ecdysozoa</taxon>
        <taxon>Arthropoda</taxon>
        <taxon>Hexapoda</taxon>
        <taxon>Insecta</taxon>
        <taxon>Pterygota</taxon>
        <taxon>Neoptera</taxon>
        <taxon>Endopterygota</taxon>
        <taxon>Lepidoptera</taxon>
        <taxon>Glossata</taxon>
        <taxon>Ditrysia</taxon>
        <taxon>Papilionoidea</taxon>
        <taxon>Pieridae</taxon>
        <taxon>Dismorphiinae</taxon>
        <taxon>Leptidea</taxon>
    </lineage>
</organism>
<protein>
    <submittedName>
        <fullName evidence="2">Uncharacterized protein</fullName>
    </submittedName>
</protein>
<reference evidence="2 3" key="1">
    <citation type="submission" date="2017-07" db="EMBL/GenBank/DDBJ databases">
        <authorList>
            <person name="Talla V."/>
            <person name="Backstrom N."/>
        </authorList>
    </citation>
    <scope>NUCLEOTIDE SEQUENCE [LARGE SCALE GENOMIC DNA]</scope>
</reference>
<dbReference type="EMBL" id="FZQP02005999">
    <property type="protein sequence ID" value="VVD02311.1"/>
    <property type="molecule type" value="Genomic_DNA"/>
</dbReference>
<name>A0A5E4QWC7_9NEOP</name>
<gene>
    <name evidence="2" type="ORF">LSINAPIS_LOCUS12559</name>
</gene>
<evidence type="ECO:0000256" key="1">
    <source>
        <dbReference type="SAM" id="Phobius"/>
    </source>
</evidence>
<accession>A0A5E4QWC7</accession>
<keyword evidence="1" id="KW-1133">Transmembrane helix</keyword>
<dbReference type="Proteomes" id="UP000324832">
    <property type="component" value="Unassembled WGS sequence"/>
</dbReference>
<dbReference type="AlphaFoldDB" id="A0A5E4QWC7"/>
<keyword evidence="1" id="KW-0472">Membrane</keyword>
<feature type="transmembrane region" description="Helical" evidence="1">
    <location>
        <begin position="37"/>
        <end position="55"/>
    </location>
</feature>
<keyword evidence="1" id="KW-0812">Transmembrane</keyword>
<evidence type="ECO:0000313" key="3">
    <source>
        <dbReference type="Proteomes" id="UP000324832"/>
    </source>
</evidence>